<gene>
    <name evidence="3" type="ORF">GCM10009737_17080</name>
</gene>
<organism evidence="3 4">
    <name type="scientific">Nocardioides lentus</name>
    <dbReference type="NCBI Taxonomy" id="338077"/>
    <lineage>
        <taxon>Bacteria</taxon>
        <taxon>Bacillati</taxon>
        <taxon>Actinomycetota</taxon>
        <taxon>Actinomycetes</taxon>
        <taxon>Propionibacteriales</taxon>
        <taxon>Nocardioidaceae</taxon>
        <taxon>Nocardioides</taxon>
    </lineage>
</organism>
<keyword evidence="4" id="KW-1185">Reference proteome</keyword>
<keyword evidence="2" id="KW-1133">Transmembrane helix</keyword>
<name>A0ABP5ANI0_9ACTN</name>
<evidence type="ECO:0000313" key="4">
    <source>
        <dbReference type="Proteomes" id="UP001501612"/>
    </source>
</evidence>
<feature type="transmembrane region" description="Helical" evidence="2">
    <location>
        <begin position="67"/>
        <end position="88"/>
    </location>
</feature>
<dbReference type="RefSeq" id="WP_344006124.1">
    <property type="nucleotide sequence ID" value="NZ_BAAAMY010000004.1"/>
</dbReference>
<sequence length="93" mass="9917">MSGDQNQPQPTPEQLEAELAEQRRRLGETVDALSHKLDVKGQARERVTDARSQVVDLATDDDGRPSVAVAAAAGLAAAALVGWVLLAWSRRSA</sequence>
<dbReference type="InterPro" id="IPR022062">
    <property type="entry name" value="DUF3618"/>
</dbReference>
<keyword evidence="2" id="KW-0812">Transmembrane</keyword>
<feature type="region of interest" description="Disordered" evidence="1">
    <location>
        <begin position="1"/>
        <end position="24"/>
    </location>
</feature>
<protein>
    <recommendedName>
        <fullName evidence="5">DUF3618 domain-containing protein</fullName>
    </recommendedName>
</protein>
<dbReference type="Proteomes" id="UP001501612">
    <property type="component" value="Unassembled WGS sequence"/>
</dbReference>
<comment type="caution">
    <text evidence="3">The sequence shown here is derived from an EMBL/GenBank/DDBJ whole genome shotgun (WGS) entry which is preliminary data.</text>
</comment>
<evidence type="ECO:0008006" key="5">
    <source>
        <dbReference type="Google" id="ProtNLM"/>
    </source>
</evidence>
<keyword evidence="2" id="KW-0472">Membrane</keyword>
<evidence type="ECO:0000256" key="1">
    <source>
        <dbReference type="SAM" id="MobiDB-lite"/>
    </source>
</evidence>
<dbReference type="EMBL" id="BAAAMY010000004">
    <property type="protein sequence ID" value="GAA1916212.1"/>
    <property type="molecule type" value="Genomic_DNA"/>
</dbReference>
<reference evidence="4" key="1">
    <citation type="journal article" date="2019" name="Int. J. Syst. Evol. Microbiol.">
        <title>The Global Catalogue of Microorganisms (GCM) 10K type strain sequencing project: providing services to taxonomists for standard genome sequencing and annotation.</title>
        <authorList>
            <consortium name="The Broad Institute Genomics Platform"/>
            <consortium name="The Broad Institute Genome Sequencing Center for Infectious Disease"/>
            <person name="Wu L."/>
            <person name="Ma J."/>
        </authorList>
    </citation>
    <scope>NUCLEOTIDE SEQUENCE [LARGE SCALE GENOMIC DNA]</scope>
    <source>
        <strain evidence="4">JCM 14046</strain>
    </source>
</reference>
<dbReference type="Pfam" id="PF12277">
    <property type="entry name" value="DUF3618"/>
    <property type="match status" value="1"/>
</dbReference>
<accession>A0ABP5ANI0</accession>
<evidence type="ECO:0000313" key="3">
    <source>
        <dbReference type="EMBL" id="GAA1916212.1"/>
    </source>
</evidence>
<proteinExistence type="predicted"/>
<evidence type="ECO:0000256" key="2">
    <source>
        <dbReference type="SAM" id="Phobius"/>
    </source>
</evidence>